<evidence type="ECO:0000256" key="1">
    <source>
        <dbReference type="SAM" id="Phobius"/>
    </source>
</evidence>
<evidence type="ECO:0000313" key="3">
    <source>
        <dbReference type="Proteomes" id="UP001497522"/>
    </source>
</evidence>
<dbReference type="SUPFAM" id="SSF63829">
    <property type="entry name" value="Calcium-dependent phosphotriesterase"/>
    <property type="match status" value="1"/>
</dbReference>
<keyword evidence="1" id="KW-0472">Membrane</keyword>
<protein>
    <submittedName>
        <fullName evidence="2">Uncharacterized protein</fullName>
    </submittedName>
</protein>
<dbReference type="Gene3D" id="2.120.10.30">
    <property type="entry name" value="TolB, C-terminal domain"/>
    <property type="match status" value="1"/>
</dbReference>
<organism evidence="2 3">
    <name type="scientific">Sphagnum jensenii</name>
    <dbReference type="NCBI Taxonomy" id="128206"/>
    <lineage>
        <taxon>Eukaryota</taxon>
        <taxon>Viridiplantae</taxon>
        <taxon>Streptophyta</taxon>
        <taxon>Embryophyta</taxon>
        <taxon>Bryophyta</taxon>
        <taxon>Sphagnophytina</taxon>
        <taxon>Sphagnopsida</taxon>
        <taxon>Sphagnales</taxon>
        <taxon>Sphagnaceae</taxon>
        <taxon>Sphagnum</taxon>
    </lineage>
</organism>
<dbReference type="InterPro" id="IPR011042">
    <property type="entry name" value="6-blade_b-propeller_TolB-like"/>
</dbReference>
<feature type="transmembrane region" description="Helical" evidence="1">
    <location>
        <begin position="361"/>
        <end position="380"/>
    </location>
</feature>
<accession>A0ABP1AQP9</accession>
<keyword evidence="1" id="KW-1133">Transmembrane helix</keyword>
<keyword evidence="3" id="KW-1185">Reference proteome</keyword>
<proteinExistence type="predicted"/>
<dbReference type="Proteomes" id="UP001497522">
    <property type="component" value="Chromosome 14"/>
</dbReference>
<dbReference type="PANTHER" id="PTHR31460:SF3">
    <property type="entry name" value="MESOCENTIN"/>
    <property type="match status" value="1"/>
</dbReference>
<sequence>MLENFNLDAESSRGLMATVKSSKAFLHKSYSWMGLLFLSFSVSCAKEPLQQPLCFKSPLVYLESFDWDASHGRFLLGSLITGSIISVSPEGNVEEFMNDKDYTGTSAVLSIHVDLPCNRVLVAVQNMNATDASFSAVAAYELDTKQRLLFTELHHVGVHEGEKCMVNDVVADSAGNAYLTNSYGDFIWKVTMEGIAFVFAKNSIFLSQLVVVNSSVAWWGLNGLVYHTEGTYLLVVQSYSGAMFKGDLESAKVEVVNVKNPLTSVDGIALQFNGGGLVAVSPQKGWSLLENKNSWESAAVIDINPFDPSDSIAAVTIQDQYQMHVLAFFVFDLVNDEKAHREEFILREIEFSKEDSEDDTLWLGLTLQVFFIVVVLAWRIRTPKLSTN</sequence>
<dbReference type="InterPro" id="IPR053224">
    <property type="entry name" value="Sensory_adhesion_molecule"/>
</dbReference>
<gene>
    <name evidence="2" type="ORF">CSSPJE1EN2_LOCUS7887</name>
</gene>
<name>A0ABP1AQP9_9BRYO</name>
<dbReference type="EMBL" id="OZ023715">
    <property type="protein sequence ID" value="CAK9864892.1"/>
    <property type="molecule type" value="Genomic_DNA"/>
</dbReference>
<reference evidence="2" key="1">
    <citation type="submission" date="2024-03" db="EMBL/GenBank/DDBJ databases">
        <authorList>
            <consortium name="ELIXIR-Norway"/>
            <consortium name="Elixir Norway"/>
        </authorList>
    </citation>
    <scope>NUCLEOTIDE SEQUENCE</scope>
</reference>
<dbReference type="PANTHER" id="PTHR31460">
    <property type="match status" value="1"/>
</dbReference>
<evidence type="ECO:0000313" key="2">
    <source>
        <dbReference type="EMBL" id="CAK9864892.1"/>
    </source>
</evidence>
<keyword evidence="1" id="KW-0812">Transmembrane</keyword>